<comment type="caution">
    <text evidence="1">The sequence shown here is derived from an EMBL/GenBank/DDBJ whole genome shotgun (WGS) entry which is preliminary data.</text>
</comment>
<organism evidence="1 2">
    <name type="scientific">Paenibacillus agaridevorans</name>
    <dbReference type="NCBI Taxonomy" id="171404"/>
    <lineage>
        <taxon>Bacteria</taxon>
        <taxon>Bacillati</taxon>
        <taxon>Bacillota</taxon>
        <taxon>Bacilli</taxon>
        <taxon>Bacillales</taxon>
        <taxon>Paenibacillaceae</taxon>
        <taxon>Paenibacillus</taxon>
    </lineage>
</organism>
<sequence length="27" mass="2851">CKQEVSGSIPLGSTKHIPFGSMCEFAP</sequence>
<feature type="non-terminal residue" evidence="1">
    <location>
        <position position="1"/>
    </location>
</feature>
<evidence type="ECO:0000313" key="1">
    <source>
        <dbReference type="EMBL" id="GBG08248.1"/>
    </source>
</evidence>
<accession>A0A2R5ET85</accession>
<dbReference type="EMBL" id="BDQX01000162">
    <property type="protein sequence ID" value="GBG08248.1"/>
    <property type="molecule type" value="Genomic_DNA"/>
</dbReference>
<name>A0A2R5ET85_9BACL</name>
<keyword evidence="2" id="KW-1185">Reference proteome</keyword>
<evidence type="ECO:0000313" key="2">
    <source>
        <dbReference type="Proteomes" id="UP000245202"/>
    </source>
</evidence>
<gene>
    <name evidence="1" type="ORF">PAT3040_02820</name>
</gene>
<proteinExistence type="predicted"/>
<dbReference type="Proteomes" id="UP000245202">
    <property type="component" value="Unassembled WGS sequence"/>
</dbReference>
<dbReference type="AlphaFoldDB" id="A0A2R5ET85"/>
<protein>
    <submittedName>
        <fullName evidence="1">Uncharacterized protein</fullName>
    </submittedName>
</protein>
<reference evidence="1 2" key="1">
    <citation type="submission" date="2017-08" db="EMBL/GenBank/DDBJ databases">
        <title>Substantial Increase in Enzyme Production by Combined Drug-Resistance Mutations in Paenibacillus agaridevorans.</title>
        <authorList>
            <person name="Tanaka Y."/>
            <person name="Funane K."/>
            <person name="Hosaka T."/>
            <person name="Shiwa Y."/>
            <person name="Fujita N."/>
            <person name="Miyazaki T."/>
            <person name="Yoshikawa H."/>
            <person name="Murakami K."/>
            <person name="Kasahara K."/>
            <person name="Inaoka T."/>
            <person name="Hiraga Y."/>
            <person name="Ochi K."/>
        </authorList>
    </citation>
    <scope>NUCLEOTIDE SEQUENCE [LARGE SCALE GENOMIC DNA]</scope>
    <source>
        <strain evidence="1 2">T-3040</strain>
    </source>
</reference>